<dbReference type="RefSeq" id="WP_188118420.1">
    <property type="nucleotide sequence ID" value="NZ_DAONMB010000008.1"/>
</dbReference>
<proteinExistence type="predicted"/>
<keyword evidence="1" id="KW-1133">Transmembrane helix</keyword>
<protein>
    <submittedName>
        <fullName evidence="2">YceG-like family protein</fullName>
    </submittedName>
</protein>
<keyword evidence="3" id="KW-1185">Reference proteome</keyword>
<organism evidence="2 3">
    <name type="scientific">Thermoclostridium caenicola</name>
    <dbReference type="NCBI Taxonomy" id="659425"/>
    <lineage>
        <taxon>Bacteria</taxon>
        <taxon>Bacillati</taxon>
        <taxon>Bacillota</taxon>
        <taxon>Clostridia</taxon>
        <taxon>Eubacteriales</taxon>
        <taxon>Oscillospiraceae</taxon>
        <taxon>Thermoclostridium</taxon>
    </lineage>
</organism>
<dbReference type="Pfam" id="PF02618">
    <property type="entry name" value="YceG"/>
    <property type="match status" value="1"/>
</dbReference>
<name>A0A1M6G0M2_9FIRM</name>
<reference evidence="2 3" key="1">
    <citation type="submission" date="2016-11" db="EMBL/GenBank/DDBJ databases">
        <authorList>
            <person name="Varghese N."/>
            <person name="Submissions S."/>
        </authorList>
    </citation>
    <scope>NUCLEOTIDE SEQUENCE [LARGE SCALE GENOMIC DNA]</scope>
    <source>
        <strain evidence="2 3">DSM 19027</strain>
    </source>
</reference>
<dbReference type="Proteomes" id="UP000324781">
    <property type="component" value="Unassembled WGS sequence"/>
</dbReference>
<dbReference type="InterPro" id="IPR003770">
    <property type="entry name" value="MLTG-like"/>
</dbReference>
<evidence type="ECO:0000313" key="2">
    <source>
        <dbReference type="EMBL" id="SHJ03521.1"/>
    </source>
</evidence>
<keyword evidence="1" id="KW-0472">Membrane</keyword>
<gene>
    <name evidence="2" type="ORF">SAMN05444373_102038</name>
</gene>
<accession>A0A1M6G0M2</accession>
<dbReference type="Gene3D" id="3.30.1490.480">
    <property type="entry name" value="Endolytic murein transglycosylase"/>
    <property type="match status" value="1"/>
</dbReference>
<evidence type="ECO:0000256" key="1">
    <source>
        <dbReference type="SAM" id="Phobius"/>
    </source>
</evidence>
<feature type="transmembrane region" description="Helical" evidence="1">
    <location>
        <begin position="9"/>
        <end position="31"/>
    </location>
</feature>
<dbReference type="AlphaFoldDB" id="A0A1M6G0M2"/>
<dbReference type="EMBL" id="FQZP01000020">
    <property type="protein sequence ID" value="SHJ03521.1"/>
    <property type="molecule type" value="Genomic_DNA"/>
</dbReference>
<keyword evidence="1" id="KW-0812">Transmembrane</keyword>
<evidence type="ECO:0000313" key="3">
    <source>
        <dbReference type="Proteomes" id="UP000324781"/>
    </source>
</evidence>
<sequence length="132" mass="14341">MKLIDGKSVLLGMGIGIIIASILGYIFFLGYQPQLSDGEIISRARQLGMVDRFDAAGGIIRNQDGSVTLTISEGESASQIAERLYNAGIIGSSIEFEIMVRKGNLQDAIRPGQYRIDYKEDTSAIIQKITGQ</sequence>